<keyword evidence="1" id="KW-0805">Transcription regulation</keyword>
<dbReference type="GO" id="GO:0006355">
    <property type="term" value="P:regulation of DNA-templated transcription"/>
    <property type="evidence" value="ECO:0007669"/>
    <property type="project" value="InterPro"/>
</dbReference>
<sequence>MGKSSRPRLRELRDAYRLVGECRDLGGRVRDWREHLLAGLRRLVGAQVGLAAEVRGDGPTWKEALHAPADVGWDSAAARAVLMDFEMERSPADDVTFAPLVGLARPLVTRRREQLIADDAWYSSAVFNEYRRTSGVDDWVHSLSALGDPRAIHLIVLLRPPGAARFAERERRLVHLLHHELARLVGPVLLREPDRVITGLPPRLRQVLECLLEGDSEKQVAVRLGLSRPTVHEYVTALYRRFEVSSRAELLARCLRLQAR</sequence>
<dbReference type="PRINTS" id="PR00038">
    <property type="entry name" value="HTHLUXR"/>
</dbReference>
<gene>
    <name evidence="5" type="ORF">ElP_64670</name>
</gene>
<keyword evidence="2" id="KW-0238">DNA-binding</keyword>
<evidence type="ECO:0000256" key="2">
    <source>
        <dbReference type="ARBA" id="ARBA00023125"/>
    </source>
</evidence>
<dbReference type="InterPro" id="IPR036388">
    <property type="entry name" value="WH-like_DNA-bd_sf"/>
</dbReference>
<dbReference type="PANTHER" id="PTHR44688">
    <property type="entry name" value="DNA-BINDING TRANSCRIPTIONAL ACTIVATOR DEVR_DOSR"/>
    <property type="match status" value="1"/>
</dbReference>
<evidence type="ECO:0000313" key="6">
    <source>
        <dbReference type="Proteomes" id="UP000317835"/>
    </source>
</evidence>
<dbReference type="Proteomes" id="UP000317835">
    <property type="component" value="Chromosome"/>
</dbReference>
<dbReference type="PROSITE" id="PS50043">
    <property type="entry name" value="HTH_LUXR_2"/>
    <property type="match status" value="1"/>
</dbReference>
<reference evidence="5 6" key="1">
    <citation type="submission" date="2019-02" db="EMBL/GenBank/DDBJ databases">
        <title>Deep-cultivation of Planctomycetes and their phenomic and genomic characterization uncovers novel biology.</title>
        <authorList>
            <person name="Wiegand S."/>
            <person name="Jogler M."/>
            <person name="Boedeker C."/>
            <person name="Pinto D."/>
            <person name="Vollmers J."/>
            <person name="Rivas-Marin E."/>
            <person name="Kohn T."/>
            <person name="Peeters S.H."/>
            <person name="Heuer A."/>
            <person name="Rast P."/>
            <person name="Oberbeckmann S."/>
            <person name="Bunk B."/>
            <person name="Jeske O."/>
            <person name="Meyerdierks A."/>
            <person name="Storesund J.E."/>
            <person name="Kallscheuer N."/>
            <person name="Luecker S."/>
            <person name="Lage O.M."/>
            <person name="Pohl T."/>
            <person name="Merkel B.J."/>
            <person name="Hornburger P."/>
            <person name="Mueller R.-W."/>
            <person name="Bruemmer F."/>
            <person name="Labrenz M."/>
            <person name="Spormann A.M."/>
            <person name="Op den Camp H."/>
            <person name="Overmann J."/>
            <person name="Amann R."/>
            <person name="Jetten M.S.M."/>
            <person name="Mascher T."/>
            <person name="Medema M.H."/>
            <person name="Devos D.P."/>
            <person name="Kaster A.-K."/>
            <person name="Ovreas L."/>
            <person name="Rohde M."/>
            <person name="Galperin M.Y."/>
            <person name="Jogler C."/>
        </authorList>
    </citation>
    <scope>NUCLEOTIDE SEQUENCE [LARGE SCALE GENOMIC DNA]</scope>
    <source>
        <strain evidence="5 6">ElP</strain>
    </source>
</reference>
<evidence type="ECO:0000313" key="5">
    <source>
        <dbReference type="EMBL" id="QDV38512.1"/>
    </source>
</evidence>
<dbReference type="InterPro" id="IPR000792">
    <property type="entry name" value="Tscrpt_reg_LuxR_C"/>
</dbReference>
<dbReference type="Gene3D" id="1.10.10.10">
    <property type="entry name" value="Winged helix-like DNA-binding domain superfamily/Winged helix DNA-binding domain"/>
    <property type="match status" value="1"/>
</dbReference>
<keyword evidence="3" id="KW-0804">Transcription</keyword>
<protein>
    <submittedName>
        <fullName evidence="5">Bacterial regulatory protein, luxR family</fullName>
    </submittedName>
</protein>
<evidence type="ECO:0000259" key="4">
    <source>
        <dbReference type="PROSITE" id="PS50043"/>
    </source>
</evidence>
<dbReference type="AlphaFoldDB" id="A0A518HCC5"/>
<feature type="domain" description="HTH luxR-type" evidence="4">
    <location>
        <begin position="190"/>
        <end position="258"/>
    </location>
</feature>
<dbReference type="OrthoDB" id="252792at2"/>
<dbReference type="SUPFAM" id="SSF46894">
    <property type="entry name" value="C-terminal effector domain of the bipartite response regulators"/>
    <property type="match status" value="1"/>
</dbReference>
<keyword evidence="6" id="KW-1185">Reference proteome</keyword>
<evidence type="ECO:0000256" key="3">
    <source>
        <dbReference type="ARBA" id="ARBA00023163"/>
    </source>
</evidence>
<evidence type="ECO:0000256" key="1">
    <source>
        <dbReference type="ARBA" id="ARBA00023015"/>
    </source>
</evidence>
<dbReference type="Pfam" id="PF00196">
    <property type="entry name" value="GerE"/>
    <property type="match status" value="1"/>
</dbReference>
<organism evidence="5 6">
    <name type="scientific">Tautonia plasticadhaerens</name>
    <dbReference type="NCBI Taxonomy" id="2527974"/>
    <lineage>
        <taxon>Bacteria</taxon>
        <taxon>Pseudomonadati</taxon>
        <taxon>Planctomycetota</taxon>
        <taxon>Planctomycetia</taxon>
        <taxon>Isosphaerales</taxon>
        <taxon>Isosphaeraceae</taxon>
        <taxon>Tautonia</taxon>
    </lineage>
</organism>
<dbReference type="EMBL" id="CP036426">
    <property type="protein sequence ID" value="QDV38512.1"/>
    <property type="molecule type" value="Genomic_DNA"/>
</dbReference>
<dbReference type="RefSeq" id="WP_145277055.1">
    <property type="nucleotide sequence ID" value="NZ_CP036426.1"/>
</dbReference>
<dbReference type="InterPro" id="IPR016032">
    <property type="entry name" value="Sig_transdc_resp-reg_C-effctor"/>
</dbReference>
<dbReference type="KEGG" id="tpla:ElP_64670"/>
<name>A0A518HCC5_9BACT</name>
<proteinExistence type="predicted"/>
<dbReference type="PANTHER" id="PTHR44688:SF16">
    <property type="entry name" value="DNA-BINDING TRANSCRIPTIONAL ACTIVATOR DEVR_DOSR"/>
    <property type="match status" value="1"/>
</dbReference>
<dbReference type="SMART" id="SM00421">
    <property type="entry name" value="HTH_LUXR"/>
    <property type="match status" value="1"/>
</dbReference>
<dbReference type="GO" id="GO:0003677">
    <property type="term" value="F:DNA binding"/>
    <property type="evidence" value="ECO:0007669"/>
    <property type="project" value="UniProtKB-KW"/>
</dbReference>
<accession>A0A518HCC5</accession>